<dbReference type="PROSITE" id="PS50987">
    <property type="entry name" value="HTH_ARSR_2"/>
    <property type="match status" value="1"/>
</dbReference>
<sequence length="112" mass="12542">MLPKTDSPQDVARYAPIFAALGDETRLSLVMRLSDQRKQTLSTLSADTSLSRQAITKHLRVLEGAGLVQCERQGRESRYALTPGPFKDIDEYINFVSDQWGNALDCLKDLVE</sequence>
<dbReference type="InterPro" id="IPR011991">
    <property type="entry name" value="ArsR-like_HTH"/>
</dbReference>
<evidence type="ECO:0000313" key="2">
    <source>
        <dbReference type="EMBL" id="GHC03018.1"/>
    </source>
</evidence>
<dbReference type="NCBIfam" id="NF033788">
    <property type="entry name" value="HTH_metalloreg"/>
    <property type="match status" value="1"/>
</dbReference>
<dbReference type="GO" id="GO:0003700">
    <property type="term" value="F:DNA-binding transcription factor activity"/>
    <property type="evidence" value="ECO:0007669"/>
    <property type="project" value="InterPro"/>
</dbReference>
<accession>A0A8J3DK76</accession>
<dbReference type="EMBL" id="BMXG01000011">
    <property type="protein sequence ID" value="GHC03018.1"/>
    <property type="molecule type" value="Genomic_DNA"/>
</dbReference>
<dbReference type="Pfam" id="PF01022">
    <property type="entry name" value="HTH_5"/>
    <property type="match status" value="1"/>
</dbReference>
<proteinExistence type="predicted"/>
<dbReference type="Proteomes" id="UP000642829">
    <property type="component" value="Unassembled WGS sequence"/>
</dbReference>
<dbReference type="AlphaFoldDB" id="A0A8J3DK76"/>
<dbReference type="SUPFAM" id="SSF46785">
    <property type="entry name" value="Winged helix' DNA-binding domain"/>
    <property type="match status" value="1"/>
</dbReference>
<reference evidence="2" key="1">
    <citation type="journal article" date="2014" name="Int. J. Syst. Evol. Microbiol.">
        <title>Complete genome sequence of Corynebacterium casei LMG S-19264T (=DSM 44701T), isolated from a smear-ripened cheese.</title>
        <authorList>
            <consortium name="US DOE Joint Genome Institute (JGI-PGF)"/>
            <person name="Walter F."/>
            <person name="Albersmeier A."/>
            <person name="Kalinowski J."/>
            <person name="Ruckert C."/>
        </authorList>
    </citation>
    <scope>NUCLEOTIDE SEQUENCE</scope>
    <source>
        <strain evidence="2">KCTC 12870</strain>
    </source>
</reference>
<evidence type="ECO:0000259" key="1">
    <source>
        <dbReference type="PROSITE" id="PS50987"/>
    </source>
</evidence>
<protein>
    <submittedName>
        <fullName evidence="2">Transcriptional regulator</fullName>
    </submittedName>
</protein>
<name>A0A8J3DK76_9BACT</name>
<gene>
    <name evidence="2" type="ORF">GCM10007047_19440</name>
</gene>
<dbReference type="PANTHER" id="PTHR38600:SF1">
    <property type="entry name" value="TRANSCRIPTIONAL REGULATORY PROTEIN"/>
    <property type="match status" value="1"/>
</dbReference>
<dbReference type="Gene3D" id="1.10.10.10">
    <property type="entry name" value="Winged helix-like DNA-binding domain superfamily/Winged helix DNA-binding domain"/>
    <property type="match status" value="1"/>
</dbReference>
<dbReference type="RefSeq" id="WP_189514559.1">
    <property type="nucleotide sequence ID" value="NZ_BMXG01000011.1"/>
</dbReference>
<dbReference type="PRINTS" id="PR00778">
    <property type="entry name" value="HTHARSR"/>
</dbReference>
<dbReference type="PANTHER" id="PTHR38600">
    <property type="entry name" value="TRANSCRIPTIONAL REGULATORY PROTEIN"/>
    <property type="match status" value="1"/>
</dbReference>
<dbReference type="InterPro" id="IPR001845">
    <property type="entry name" value="HTH_ArsR_DNA-bd_dom"/>
</dbReference>
<keyword evidence="3" id="KW-1185">Reference proteome</keyword>
<dbReference type="CDD" id="cd00090">
    <property type="entry name" value="HTH_ARSR"/>
    <property type="match status" value="1"/>
</dbReference>
<organism evidence="2 3">
    <name type="scientific">Cerasicoccus arenae</name>
    <dbReference type="NCBI Taxonomy" id="424488"/>
    <lineage>
        <taxon>Bacteria</taxon>
        <taxon>Pseudomonadati</taxon>
        <taxon>Verrucomicrobiota</taxon>
        <taxon>Opitutia</taxon>
        <taxon>Puniceicoccales</taxon>
        <taxon>Cerasicoccaceae</taxon>
        <taxon>Cerasicoccus</taxon>
    </lineage>
</organism>
<reference evidence="2" key="2">
    <citation type="submission" date="2020-09" db="EMBL/GenBank/DDBJ databases">
        <authorList>
            <person name="Sun Q."/>
            <person name="Kim S."/>
        </authorList>
    </citation>
    <scope>NUCLEOTIDE SEQUENCE</scope>
    <source>
        <strain evidence="2">KCTC 12870</strain>
    </source>
</reference>
<dbReference type="InterPro" id="IPR036390">
    <property type="entry name" value="WH_DNA-bd_sf"/>
</dbReference>
<dbReference type="SMART" id="SM00418">
    <property type="entry name" value="HTH_ARSR"/>
    <property type="match status" value="1"/>
</dbReference>
<evidence type="ECO:0000313" key="3">
    <source>
        <dbReference type="Proteomes" id="UP000642829"/>
    </source>
</evidence>
<dbReference type="InterPro" id="IPR036388">
    <property type="entry name" value="WH-like_DNA-bd_sf"/>
</dbReference>
<feature type="domain" description="HTH arsR-type" evidence="1">
    <location>
        <begin position="6"/>
        <end position="101"/>
    </location>
</feature>
<comment type="caution">
    <text evidence="2">The sequence shown here is derived from an EMBL/GenBank/DDBJ whole genome shotgun (WGS) entry which is preliminary data.</text>
</comment>